<accession>A0A510HLJ0</accession>
<proteinExistence type="predicted"/>
<reference evidence="1" key="1">
    <citation type="journal article" date="2019" name="Microbiol. Resour. Announc.">
        <title>Complete Genome Sequence of Rubrobacter xylanophilus Strain AA3-22, Isolated from Arima Onsen in Japan.</title>
        <authorList>
            <person name="Tomariguchi N."/>
            <person name="Miyazaki K."/>
        </authorList>
    </citation>
    <scope>NUCLEOTIDE SEQUENCE [LARGE SCALE GENOMIC DNA]</scope>
    <source>
        <strain evidence="1">AA3-22</strain>
    </source>
</reference>
<name>A0A510HLJ0_9ACTN</name>
<evidence type="ECO:0000313" key="2">
    <source>
        <dbReference type="Proteomes" id="UP000318065"/>
    </source>
</evidence>
<keyword evidence="2" id="KW-1185">Reference proteome</keyword>
<organism evidence="1 2">
    <name type="scientific">Rubrobacter xylanophilus</name>
    <dbReference type="NCBI Taxonomy" id="49319"/>
    <lineage>
        <taxon>Bacteria</taxon>
        <taxon>Bacillati</taxon>
        <taxon>Actinomycetota</taxon>
        <taxon>Rubrobacteria</taxon>
        <taxon>Rubrobacterales</taxon>
        <taxon>Rubrobacteraceae</taxon>
        <taxon>Rubrobacter</taxon>
    </lineage>
</organism>
<dbReference type="Proteomes" id="UP000318065">
    <property type="component" value="Chromosome"/>
</dbReference>
<gene>
    <name evidence="1" type="ORF">RxyAA322_27340</name>
</gene>
<dbReference type="AlphaFoldDB" id="A0A510HLJ0"/>
<dbReference type="OrthoDB" id="9798100at2"/>
<evidence type="ECO:0000313" key="1">
    <source>
        <dbReference type="EMBL" id="BBL80880.1"/>
    </source>
</evidence>
<protein>
    <submittedName>
        <fullName evidence="1">Uncharacterized protein</fullName>
    </submittedName>
</protein>
<sequence length="72" mass="8042">MGDWSEEIEKEPIWPTPRCIPVRSCARSRLVPLEMNADQLAKALGMPRQSVYDLYKKRSISPAGPEPETASG</sequence>
<dbReference type="EMBL" id="AP019791">
    <property type="protein sequence ID" value="BBL80880.1"/>
    <property type="molecule type" value="Genomic_DNA"/>
</dbReference>
<dbReference type="RefSeq" id="WP_143528840.1">
    <property type="nucleotide sequence ID" value="NZ_AP019791.1"/>
</dbReference>